<gene>
    <name evidence="1" type="ORF">PAM7971_01108</name>
</gene>
<dbReference type="STRING" id="658057.SAMN04488032_108199"/>
<reference evidence="1 2" key="1">
    <citation type="submission" date="2017-03" db="EMBL/GenBank/DDBJ databases">
        <authorList>
            <person name="Afonso C.L."/>
            <person name="Miller P.J."/>
            <person name="Scott M.A."/>
            <person name="Spackman E."/>
            <person name="Goraichik I."/>
            <person name="Dimitrov K.M."/>
            <person name="Suarez D.L."/>
            <person name="Swayne D.E."/>
        </authorList>
    </citation>
    <scope>NUCLEOTIDE SEQUENCE [LARGE SCALE GENOMIC DNA]</scope>
    <source>
        <strain evidence="1 2">CECT 7971</strain>
    </source>
</reference>
<dbReference type="RefSeq" id="WP_085848013.1">
    <property type="nucleotide sequence ID" value="NZ_FNZV01000008.1"/>
</dbReference>
<name>A0A1Y5S0K9_9RHOB</name>
<sequence length="235" mass="26277">MKIAVLLGSFDLLNPSMLDAEAFQHIFGQEYQFFKMPWATGKRDQTYNNALLSNEDSRLINAAGYAMKYDFADDKIPLLVFVDAQISDVVSCLKMLRKGANCETLNVTLLSLRSNTTYAASEATKAAAQELVTASIQGVAFTAPMTVTVEDLAALDVQHLVRKNLKIRDISTKLRDALERRGMTMSPDIARKKIMRILRRMTEEGMLVAKDKHEIFADELAAAMMQDLTQFLEKG</sequence>
<keyword evidence="2" id="KW-1185">Reference proteome</keyword>
<dbReference type="Proteomes" id="UP000193307">
    <property type="component" value="Unassembled WGS sequence"/>
</dbReference>
<proteinExistence type="predicted"/>
<organism evidence="1 2">
    <name type="scientific">Pacificibacter marinus</name>
    <dbReference type="NCBI Taxonomy" id="658057"/>
    <lineage>
        <taxon>Bacteria</taxon>
        <taxon>Pseudomonadati</taxon>
        <taxon>Pseudomonadota</taxon>
        <taxon>Alphaproteobacteria</taxon>
        <taxon>Rhodobacterales</taxon>
        <taxon>Roseobacteraceae</taxon>
        <taxon>Pacificibacter</taxon>
    </lineage>
</organism>
<accession>A0A1Y5S0K9</accession>
<dbReference type="EMBL" id="FWFW01000003">
    <property type="protein sequence ID" value="SLN29606.1"/>
    <property type="molecule type" value="Genomic_DNA"/>
</dbReference>
<evidence type="ECO:0000313" key="1">
    <source>
        <dbReference type="EMBL" id="SLN29606.1"/>
    </source>
</evidence>
<protein>
    <submittedName>
        <fullName evidence="1">Uncharacterized protein</fullName>
    </submittedName>
</protein>
<evidence type="ECO:0000313" key="2">
    <source>
        <dbReference type="Proteomes" id="UP000193307"/>
    </source>
</evidence>
<dbReference type="AlphaFoldDB" id="A0A1Y5S0K9"/>